<protein>
    <submittedName>
        <fullName evidence="4">Flavin reductase</fullName>
    </submittedName>
</protein>
<dbReference type="RefSeq" id="WP_126073128.1">
    <property type="nucleotide sequence ID" value="NZ_CP051166.1"/>
</dbReference>
<accession>A0A430HQG4</accession>
<reference evidence="4 5" key="1">
    <citation type="submission" date="2018-12" db="EMBL/GenBank/DDBJ databases">
        <authorList>
            <person name="Yang E."/>
        </authorList>
    </citation>
    <scope>NUCLEOTIDE SEQUENCE [LARGE SCALE GENOMIC DNA]</scope>
    <source>
        <strain evidence="4 5">SOD</strain>
    </source>
</reference>
<dbReference type="PANTHER" id="PTHR30466:SF11">
    <property type="entry name" value="FLAVIN-DEPENDENT MONOOXYGENASE, REDUCTASE SUBUNIT HSAB"/>
    <property type="match status" value="1"/>
</dbReference>
<dbReference type="PANTHER" id="PTHR30466">
    <property type="entry name" value="FLAVIN REDUCTASE"/>
    <property type="match status" value="1"/>
</dbReference>
<feature type="domain" description="Flavin reductase like" evidence="3">
    <location>
        <begin position="22"/>
        <end position="165"/>
    </location>
</feature>
<evidence type="ECO:0000256" key="2">
    <source>
        <dbReference type="ARBA" id="ARBA00023002"/>
    </source>
</evidence>
<dbReference type="SUPFAM" id="SSF50475">
    <property type="entry name" value="FMN-binding split barrel"/>
    <property type="match status" value="1"/>
</dbReference>
<proteinExistence type="inferred from homology"/>
<dbReference type="AlphaFoldDB" id="A0A430HQG4"/>
<evidence type="ECO:0000313" key="4">
    <source>
        <dbReference type="EMBL" id="RSZ59766.1"/>
    </source>
</evidence>
<evidence type="ECO:0000313" key="5">
    <source>
        <dbReference type="Proteomes" id="UP000278085"/>
    </source>
</evidence>
<comment type="similarity">
    <text evidence="1">Belongs to the non-flavoprotein flavin reductase family.</text>
</comment>
<dbReference type="SMART" id="SM00903">
    <property type="entry name" value="Flavin_Reduct"/>
    <property type="match status" value="1"/>
</dbReference>
<dbReference type="Proteomes" id="UP000278085">
    <property type="component" value="Unassembled WGS sequence"/>
</dbReference>
<dbReference type="InterPro" id="IPR012349">
    <property type="entry name" value="Split_barrel_FMN-bd"/>
</dbReference>
<dbReference type="InterPro" id="IPR002563">
    <property type="entry name" value="Flavin_Rdtase-like_dom"/>
</dbReference>
<dbReference type="GO" id="GO:0042602">
    <property type="term" value="F:riboflavin reductase (NADPH) activity"/>
    <property type="evidence" value="ECO:0007669"/>
    <property type="project" value="TreeGrafter"/>
</dbReference>
<dbReference type="Pfam" id="PF01613">
    <property type="entry name" value="Flavin_Reduct"/>
    <property type="match status" value="1"/>
</dbReference>
<keyword evidence="2" id="KW-0560">Oxidoreductase</keyword>
<evidence type="ECO:0000256" key="1">
    <source>
        <dbReference type="ARBA" id="ARBA00008898"/>
    </source>
</evidence>
<dbReference type="EMBL" id="RXLQ01000003">
    <property type="protein sequence ID" value="RSZ59766.1"/>
    <property type="molecule type" value="Genomic_DNA"/>
</dbReference>
<sequence length="167" mass="18057">MQAPPPCAPTAEFDRQYFRQALSQFATGVTIVTAALPGGRLAGVTINSFNAVSLDPPLVLWSLAHAASCMADFELADAYVVNVLAEGQAALAQRFARPGEDRFAQVGFTRSASGQPLLDGTVACFECRARSRYPEGDHAIFVGMVERCQFHPHRSLGFHRGRFIALS</sequence>
<dbReference type="OrthoDB" id="9792858at2"/>
<dbReference type="GO" id="GO:0010181">
    <property type="term" value="F:FMN binding"/>
    <property type="evidence" value="ECO:0007669"/>
    <property type="project" value="InterPro"/>
</dbReference>
<comment type="caution">
    <text evidence="4">The sequence shown here is derived from an EMBL/GenBank/DDBJ whole genome shotgun (WGS) entry which is preliminary data.</text>
</comment>
<evidence type="ECO:0000259" key="3">
    <source>
        <dbReference type="SMART" id="SM00903"/>
    </source>
</evidence>
<keyword evidence="5" id="KW-1185">Reference proteome</keyword>
<dbReference type="Gene3D" id="2.30.110.10">
    <property type="entry name" value="Electron Transport, Fmn-binding Protein, Chain A"/>
    <property type="match status" value="1"/>
</dbReference>
<gene>
    <name evidence="4" type="ORF">EJB06_06095</name>
</gene>
<organism evidence="4 5">
    <name type="scientific">Massilia atriviolacea</name>
    <dbReference type="NCBI Taxonomy" id="2495579"/>
    <lineage>
        <taxon>Bacteria</taxon>
        <taxon>Pseudomonadati</taxon>
        <taxon>Pseudomonadota</taxon>
        <taxon>Betaproteobacteria</taxon>
        <taxon>Burkholderiales</taxon>
        <taxon>Oxalobacteraceae</taxon>
        <taxon>Telluria group</taxon>
        <taxon>Massilia</taxon>
    </lineage>
</organism>
<dbReference type="InterPro" id="IPR050268">
    <property type="entry name" value="NADH-dep_flavin_reductase"/>
</dbReference>
<name>A0A430HQG4_9BURK</name>